<comment type="caution">
    <text evidence="1">The sequence shown here is derived from an EMBL/GenBank/DDBJ whole genome shotgun (WGS) entry which is preliminary data.</text>
</comment>
<proteinExistence type="predicted"/>
<protein>
    <submittedName>
        <fullName evidence="1">Uncharacterized protein</fullName>
    </submittedName>
</protein>
<dbReference type="EMBL" id="LAZR01059465">
    <property type="protein sequence ID" value="KKK67727.1"/>
    <property type="molecule type" value="Genomic_DNA"/>
</dbReference>
<sequence length="76" mass="8616">MTSSEFVTEINALRLSSKKNWYVWGGEVNGVTIFIKGFGTWIQLIRTPFSRDGSAMDLSVAAFKNYLFETVDPFDN</sequence>
<reference evidence="1" key="1">
    <citation type="journal article" date="2015" name="Nature">
        <title>Complex archaea that bridge the gap between prokaryotes and eukaryotes.</title>
        <authorList>
            <person name="Spang A."/>
            <person name="Saw J.H."/>
            <person name="Jorgensen S.L."/>
            <person name="Zaremba-Niedzwiedzka K."/>
            <person name="Martijn J."/>
            <person name="Lind A.E."/>
            <person name="van Eijk R."/>
            <person name="Schleper C."/>
            <person name="Guy L."/>
            <person name="Ettema T.J."/>
        </authorList>
    </citation>
    <scope>NUCLEOTIDE SEQUENCE</scope>
</reference>
<accession>A0A0F8XEY3</accession>
<name>A0A0F8XEY3_9ZZZZ</name>
<dbReference type="AlphaFoldDB" id="A0A0F8XEY3"/>
<organism evidence="1">
    <name type="scientific">marine sediment metagenome</name>
    <dbReference type="NCBI Taxonomy" id="412755"/>
    <lineage>
        <taxon>unclassified sequences</taxon>
        <taxon>metagenomes</taxon>
        <taxon>ecological metagenomes</taxon>
    </lineage>
</organism>
<evidence type="ECO:0000313" key="1">
    <source>
        <dbReference type="EMBL" id="KKK67727.1"/>
    </source>
</evidence>
<gene>
    <name evidence="1" type="ORF">LCGC14_2951160</name>
</gene>